<dbReference type="AlphaFoldDB" id="T1A135"/>
<protein>
    <submittedName>
        <fullName evidence="1">Alternate F1F0 ATPase, F1 subunit epsilon</fullName>
    </submittedName>
</protein>
<dbReference type="EMBL" id="AUZX01013694">
    <property type="protein sequence ID" value="EQD34794.1"/>
    <property type="molecule type" value="Genomic_DNA"/>
</dbReference>
<evidence type="ECO:0000313" key="1">
    <source>
        <dbReference type="EMBL" id="EQD34794.1"/>
    </source>
</evidence>
<sequence>EAVVGDDLARLDTAVLARFRADLDLERTQRVEGTRLQINAIRLIMRYLRAGQYRGSGIG</sequence>
<proteinExistence type="predicted"/>
<feature type="non-terminal residue" evidence="1">
    <location>
        <position position="1"/>
    </location>
</feature>
<reference evidence="1" key="2">
    <citation type="journal article" date="2014" name="ISME J.">
        <title>Microbial stratification in low pH oxic and suboxic macroscopic growths along an acid mine drainage.</title>
        <authorList>
            <person name="Mendez-Garcia C."/>
            <person name="Mesa V."/>
            <person name="Sprenger R.R."/>
            <person name="Richter M."/>
            <person name="Diez M.S."/>
            <person name="Solano J."/>
            <person name="Bargiela R."/>
            <person name="Golyshina O.V."/>
            <person name="Manteca A."/>
            <person name="Ramos J.L."/>
            <person name="Gallego J.R."/>
            <person name="Llorente I."/>
            <person name="Martins Dos Santos V.A."/>
            <person name="Jensen O.N."/>
            <person name="Pelaez A.I."/>
            <person name="Sanchez J."/>
            <person name="Ferrer M."/>
        </authorList>
    </citation>
    <scope>NUCLEOTIDE SEQUENCE</scope>
</reference>
<reference evidence="1" key="1">
    <citation type="submission" date="2013-08" db="EMBL/GenBank/DDBJ databases">
        <authorList>
            <person name="Mendez C."/>
            <person name="Richter M."/>
            <person name="Ferrer M."/>
            <person name="Sanchez J."/>
        </authorList>
    </citation>
    <scope>NUCLEOTIDE SEQUENCE</scope>
</reference>
<comment type="caution">
    <text evidence="1">The sequence shown here is derived from an EMBL/GenBank/DDBJ whole genome shotgun (WGS) entry which is preliminary data.</text>
</comment>
<name>T1A135_9ZZZZ</name>
<accession>T1A135</accession>
<gene>
    <name evidence="1" type="ORF">B1A_18553</name>
</gene>
<organism evidence="1">
    <name type="scientific">mine drainage metagenome</name>
    <dbReference type="NCBI Taxonomy" id="410659"/>
    <lineage>
        <taxon>unclassified sequences</taxon>
        <taxon>metagenomes</taxon>
        <taxon>ecological metagenomes</taxon>
    </lineage>
</organism>